<dbReference type="InterPro" id="IPR036364">
    <property type="entry name" value="SEA_dom_sf"/>
</dbReference>
<dbReference type="EMBL" id="BEZZ01000976">
    <property type="protein sequence ID" value="GCC37309.1"/>
    <property type="molecule type" value="Genomic_DNA"/>
</dbReference>
<accession>A0A401T3S7</accession>
<feature type="domain" description="SEA" evidence="2">
    <location>
        <begin position="11"/>
        <end position="130"/>
    </location>
</feature>
<keyword evidence="4" id="KW-1185">Reference proteome</keyword>
<keyword evidence="1" id="KW-0472">Membrane</keyword>
<sequence length="1365" mass="153159">MPFISVTQTSTEEPNLTEFNVTFIISSPAFQEIQQNSFFQKVKLENMLSDLFKNSRINATFSSCSVHSFSVDYNDSSAVRAICSFKHVPTKQEVNRVLVYHIFKNKTKNVSNLGPYTLDNNSLYVNAAMPIETSAQAPTEKPNLTDYNMTFIISEPAFQDIESNSSNQTSMVANELNDVFKSSSITATFSSCRVHSFSMVNGDSSTVTAVCSFNNDSTVQDVDRILVYHVFENKTEDVSKLGPYTLDNDSLYVNAVIPLVTPIEELNLIDYNMTFIIRDPSFQDIESNSSNQTSMIANELNDLFKSSTINPTFASCRFQSFSMVDGDRSTVTAMCSFKNDSTIQDINRVLVYHVFENKSKDASTLGPYILDKDSLYVNDYHETQLLTTAIPLVTSTEEPKFTDYNVTFIISSPSFQDIVSNSSKQTGKIENEVSLKNYSKTAASMLRSPVADFNHSALIPLVTPTEEPNLTDYNVTFIISSPSFQDIELNSSNQTSLIENELEELFKNSSINATFSSCRFHSLNMVNGDRSTVTAMCSFKNDSTIQDIDSVLVYHVFENKTKDVLKLGRYTLDKNSLYVNAAIPLVTPTEEPKLTDYNLTFIISSPSFEDIESNSSNLTVMITNELNERFKNSRINATFSSCRFHSLNMVDGDSSTVTAMCSFKNDSTIQDVNRVLVYHVFENQAQDISKLGPYTLDKDSLYVNAALPHVTPTAEPSLIDYNVTCIISHPSFQDIESNSSSHTRMIVNELDDLFKNSSINATFSRCRFHSFSVTMTPEKKLRPIDYNVTFIINRPGFQQIQSNSILETMKIGKVLNDLFKNSSIKATFSRCSVHMLSMIDGDRSRVTAICAFKPYPEIQHVDRVLVYHVFENKTKDISNLGLYRLDSVSLYVNDYHEALPPITQMPTQKSLPRGFNVTFTVTSLSFVESFNDKSSQLYQSASAILVNELNLMYSKSNISTEFTDCKVISLSATNNQETRVFANCSFNNISAGHVDRVTAYHQFNSNTKSITELGPYSLEKNSLYVNDEPPIMPVTQNPIEGQKPLCFNVSFGITNLPLNPALFDTTSPLYLSASSTIIHQLNDLYHNSNINAAFLECTITSLSATNEIYVKVQAACAFRNGPQKVDEVIVKQAFQERTNNTSTLTTYSLESNSLLITGCEQLKTTVEPATPVERELPVMSEKQGDLTFEVNFTVINYNFTDGLQIPSSAEYRHMTTNLMRNLSNLFENSMLKDSYKFCHITSLSPGSIKVSTSCYFDPSKSNRPILAKELRSEFDVGTNGSRWLGRSFQLRSDSVSVDAMAPVFSDRFELPYWAIIVIVFAILLALFLITILALLIALCVRNRFTGFYNMLQDPLGIYYTHLEGK</sequence>
<proteinExistence type="predicted"/>
<dbReference type="Gene3D" id="3.30.70.960">
    <property type="entry name" value="SEA domain"/>
    <property type="match status" value="9"/>
</dbReference>
<evidence type="ECO:0000313" key="3">
    <source>
        <dbReference type="EMBL" id="GCC37309.1"/>
    </source>
</evidence>
<feature type="domain" description="SEA" evidence="2">
    <location>
        <begin position="911"/>
        <end position="1030"/>
    </location>
</feature>
<organism evidence="3 4">
    <name type="scientific">Chiloscyllium punctatum</name>
    <name type="common">Brownbanded bambooshark</name>
    <name type="synonym">Hemiscyllium punctatum</name>
    <dbReference type="NCBI Taxonomy" id="137246"/>
    <lineage>
        <taxon>Eukaryota</taxon>
        <taxon>Metazoa</taxon>
        <taxon>Chordata</taxon>
        <taxon>Craniata</taxon>
        <taxon>Vertebrata</taxon>
        <taxon>Chondrichthyes</taxon>
        <taxon>Elasmobranchii</taxon>
        <taxon>Galeomorphii</taxon>
        <taxon>Galeoidea</taxon>
        <taxon>Orectolobiformes</taxon>
        <taxon>Hemiscylliidae</taxon>
        <taxon>Chiloscyllium</taxon>
    </lineage>
</organism>
<protein>
    <recommendedName>
        <fullName evidence="2">SEA domain-containing protein</fullName>
    </recommendedName>
</protein>
<gene>
    <name evidence="3" type="ORF">chiPu_0015812</name>
</gene>
<feature type="domain" description="SEA" evidence="2">
    <location>
        <begin position="765"/>
        <end position="897"/>
    </location>
</feature>
<dbReference type="OMA" id="NFRIINW"/>
<dbReference type="SUPFAM" id="SSF82671">
    <property type="entry name" value="SEA domain"/>
    <property type="match status" value="9"/>
</dbReference>
<dbReference type="OrthoDB" id="9947814at2759"/>
<keyword evidence="1" id="KW-0812">Transmembrane</keyword>
<dbReference type="InterPro" id="IPR028850">
    <property type="entry name" value="MUC16"/>
</dbReference>
<evidence type="ECO:0000259" key="2">
    <source>
        <dbReference type="PROSITE" id="PS50024"/>
    </source>
</evidence>
<comment type="caution">
    <text evidence="3">The sequence shown here is derived from an EMBL/GenBank/DDBJ whole genome shotgun (WGS) entry which is preliminary data.</text>
</comment>
<feature type="domain" description="SEA" evidence="2">
    <location>
        <begin position="465"/>
        <end position="584"/>
    </location>
</feature>
<dbReference type="PANTHER" id="PTHR14672:SF1">
    <property type="entry name" value="MUCIN-16"/>
    <property type="match status" value="1"/>
</dbReference>
<dbReference type="InterPro" id="IPR000082">
    <property type="entry name" value="SEA_dom"/>
</dbReference>
<feature type="domain" description="SEA" evidence="2">
    <location>
        <begin position="1043"/>
        <end position="1161"/>
    </location>
</feature>
<evidence type="ECO:0000313" key="4">
    <source>
        <dbReference type="Proteomes" id="UP000287033"/>
    </source>
</evidence>
<keyword evidence="1" id="KW-1133">Transmembrane helix</keyword>
<dbReference type="PANTHER" id="PTHR14672">
    <property type="entry name" value="MUCIN-16"/>
    <property type="match status" value="1"/>
</dbReference>
<dbReference type="PROSITE" id="PS50024">
    <property type="entry name" value="SEA"/>
    <property type="match status" value="8"/>
</dbReference>
<feature type="domain" description="SEA" evidence="2">
    <location>
        <begin position="1184"/>
        <end position="1302"/>
    </location>
</feature>
<feature type="domain" description="SEA" evidence="2">
    <location>
        <begin position="589"/>
        <end position="708"/>
    </location>
</feature>
<evidence type="ECO:0000256" key="1">
    <source>
        <dbReference type="SAM" id="Phobius"/>
    </source>
</evidence>
<name>A0A401T3S7_CHIPU</name>
<dbReference type="Proteomes" id="UP000287033">
    <property type="component" value="Unassembled WGS sequence"/>
</dbReference>
<reference evidence="3 4" key="1">
    <citation type="journal article" date="2018" name="Nat. Ecol. Evol.">
        <title>Shark genomes provide insights into elasmobranch evolution and the origin of vertebrates.</title>
        <authorList>
            <person name="Hara Y"/>
            <person name="Yamaguchi K"/>
            <person name="Onimaru K"/>
            <person name="Kadota M"/>
            <person name="Koyanagi M"/>
            <person name="Keeley SD"/>
            <person name="Tatsumi K"/>
            <person name="Tanaka K"/>
            <person name="Motone F"/>
            <person name="Kageyama Y"/>
            <person name="Nozu R"/>
            <person name="Adachi N"/>
            <person name="Nishimura O"/>
            <person name="Nakagawa R"/>
            <person name="Tanegashima C"/>
            <person name="Kiyatake I"/>
            <person name="Matsumoto R"/>
            <person name="Murakumo K"/>
            <person name="Nishida K"/>
            <person name="Terakita A"/>
            <person name="Kuratani S"/>
            <person name="Sato K"/>
            <person name="Hyodo S Kuraku.S."/>
        </authorList>
    </citation>
    <scope>NUCLEOTIDE SEQUENCE [LARGE SCALE GENOMIC DNA]</scope>
</reference>
<feature type="transmembrane region" description="Helical" evidence="1">
    <location>
        <begin position="1312"/>
        <end position="1340"/>
    </location>
</feature>
<feature type="domain" description="SEA" evidence="2">
    <location>
        <begin position="139"/>
        <end position="258"/>
    </location>
</feature>
<dbReference type="Pfam" id="PF01390">
    <property type="entry name" value="SEA"/>
    <property type="match status" value="7"/>
</dbReference>
<dbReference type="STRING" id="137246.A0A401T3S7"/>